<dbReference type="InterPro" id="IPR001509">
    <property type="entry name" value="Epimerase_deHydtase"/>
</dbReference>
<feature type="domain" description="NAD-dependent epimerase/dehydratase" evidence="2">
    <location>
        <begin position="3"/>
        <end position="239"/>
    </location>
</feature>
<protein>
    <submittedName>
        <fullName evidence="3">L-threonine 3-dehydrogenase</fullName>
    </submittedName>
</protein>
<dbReference type="InterPro" id="IPR036291">
    <property type="entry name" value="NAD(P)-bd_dom_sf"/>
</dbReference>
<dbReference type="Proteomes" id="UP001366166">
    <property type="component" value="Chromosome"/>
</dbReference>
<dbReference type="KEGG" id="dmp:FAK_29710"/>
<gene>
    <name evidence="3" type="ORF">FAK_29710</name>
</gene>
<proteinExistence type="inferred from homology"/>
<accession>A0AAU9EIU0</accession>
<evidence type="ECO:0000259" key="2">
    <source>
        <dbReference type="Pfam" id="PF01370"/>
    </source>
</evidence>
<reference evidence="4" key="1">
    <citation type="journal article" date="2023" name="Arch. Microbiol.">
        <title>Desulfoferula mesophilus gen. nov. sp. nov., a mesophilic sulfate-reducing bacterium isolated from a brackish lake sediment.</title>
        <authorList>
            <person name="Watanabe T."/>
            <person name="Yabe T."/>
            <person name="Tsuji J.M."/>
            <person name="Fukui M."/>
        </authorList>
    </citation>
    <scope>NUCLEOTIDE SEQUENCE [LARGE SCALE GENOMIC DNA]</scope>
    <source>
        <strain evidence="4">12FAK</strain>
    </source>
</reference>
<evidence type="ECO:0000313" key="3">
    <source>
        <dbReference type="EMBL" id="BEQ15905.1"/>
    </source>
</evidence>
<evidence type="ECO:0000313" key="4">
    <source>
        <dbReference type="Proteomes" id="UP001366166"/>
    </source>
</evidence>
<evidence type="ECO:0000256" key="1">
    <source>
        <dbReference type="ARBA" id="ARBA00007637"/>
    </source>
</evidence>
<dbReference type="GO" id="GO:0006567">
    <property type="term" value="P:L-threonine catabolic process"/>
    <property type="evidence" value="ECO:0007669"/>
    <property type="project" value="TreeGrafter"/>
</dbReference>
<dbReference type="Gene3D" id="3.40.50.720">
    <property type="entry name" value="NAD(P)-binding Rossmann-like Domain"/>
    <property type="match status" value="1"/>
</dbReference>
<comment type="similarity">
    <text evidence="1">Belongs to the NAD(P)-dependent epimerase/dehydratase family.</text>
</comment>
<dbReference type="RefSeq" id="WP_338600996.1">
    <property type="nucleotide sequence ID" value="NZ_AP028679.1"/>
</dbReference>
<dbReference type="AlphaFoldDB" id="A0AAU9EIU0"/>
<keyword evidence="4" id="KW-1185">Reference proteome</keyword>
<name>A0AAU9EIU0_9BACT</name>
<sequence>MSIIITGGCGLIGANLARIMLEKGREVVTFDVAPAQALPADLASRVTHVQGDITNYHEVLNALRDHGVDEVFHLAATLSAPSEANPWRAYKINNEGTYFALEAARVCGVGKFLFSSSMGSYGMGHDGHISDDTIQQPTIIYGVTKVFGELMGRYYQRKFGVDFRGVRLPQIVGPGVTAGGFGQYNPGMIEAAAQGRPYEVWVPEDTVLPLMYISDAIRSLAELYEAEAAAIKTRVYNLGQITPAPTAAELAGIVKGFFPEAQITFKPDPQAVEVLRYIPSYIDGSNAEKEWGWKLTGSAEDMVRDFIADMKAMNQG</sequence>
<dbReference type="InterPro" id="IPR051225">
    <property type="entry name" value="NAD(P)_epim/dehydratase"/>
</dbReference>
<organism evidence="3 4">
    <name type="scientific">Desulfoferula mesophila</name>
    <dbReference type="NCBI Taxonomy" id="3058419"/>
    <lineage>
        <taxon>Bacteria</taxon>
        <taxon>Pseudomonadati</taxon>
        <taxon>Thermodesulfobacteriota</taxon>
        <taxon>Desulfarculia</taxon>
        <taxon>Desulfarculales</taxon>
        <taxon>Desulfarculaceae</taxon>
        <taxon>Desulfoferula</taxon>
    </lineage>
</organism>
<dbReference type="Pfam" id="PF01370">
    <property type="entry name" value="Epimerase"/>
    <property type="match status" value="1"/>
</dbReference>
<dbReference type="GO" id="GO:0008743">
    <property type="term" value="F:L-threonine 3-dehydrogenase activity"/>
    <property type="evidence" value="ECO:0007669"/>
    <property type="project" value="TreeGrafter"/>
</dbReference>
<dbReference type="PANTHER" id="PTHR42687">
    <property type="entry name" value="L-THREONINE 3-DEHYDROGENASE"/>
    <property type="match status" value="1"/>
</dbReference>
<dbReference type="SUPFAM" id="SSF51735">
    <property type="entry name" value="NAD(P)-binding Rossmann-fold domains"/>
    <property type="match status" value="1"/>
</dbReference>
<dbReference type="EMBL" id="AP028679">
    <property type="protein sequence ID" value="BEQ15905.1"/>
    <property type="molecule type" value="Genomic_DNA"/>
</dbReference>
<dbReference type="PANTHER" id="PTHR42687:SF1">
    <property type="entry name" value="L-THREONINE 3-DEHYDROGENASE, MITOCHONDRIAL"/>
    <property type="match status" value="1"/>
</dbReference>